<protein>
    <submittedName>
        <fullName evidence="1">Uncharacterized protein</fullName>
    </submittedName>
</protein>
<dbReference type="Proteomes" id="UP000238642">
    <property type="component" value="Unassembled WGS sequence"/>
</dbReference>
<evidence type="ECO:0000313" key="2">
    <source>
        <dbReference type="Proteomes" id="UP000238642"/>
    </source>
</evidence>
<dbReference type="EMBL" id="PVBS01000001">
    <property type="protein sequence ID" value="PRD56113.1"/>
    <property type="molecule type" value="Genomic_DNA"/>
</dbReference>
<keyword evidence="2" id="KW-1185">Reference proteome</keyword>
<dbReference type="RefSeq" id="WP_105722604.1">
    <property type="nucleotide sequence ID" value="NZ_PVBS01000001.1"/>
</dbReference>
<reference evidence="1 2" key="1">
    <citation type="submission" date="2018-02" db="EMBL/GenBank/DDBJ databases">
        <title>The draft genome of Sphingobacterium gobiense H7.</title>
        <authorList>
            <person name="Li L."/>
            <person name="Liu L."/>
            <person name="Zhang X."/>
            <person name="Wang T."/>
            <person name="Liang L."/>
        </authorList>
    </citation>
    <scope>NUCLEOTIDE SEQUENCE [LARGE SCALE GENOMIC DNA]</scope>
    <source>
        <strain evidence="1 2">ACCC 05757</strain>
    </source>
</reference>
<name>A0A2S9JS87_9SPHI</name>
<gene>
    <name evidence="1" type="ORF">C5749_02210</name>
</gene>
<sequence length="259" mass="28904">MQRILYLFIAFYSAVGLQSCEKGEKLNPYEELVLLQFNGLPNGTTVLRNGASVPASAYQSYKVPFGRATYRFEDAEGNILLEQELNVDNDSKPITVFDSGNGLLLVTPIDDVEVNPTKLKLDIANVSDITDKDNVTLAVYRLNLNLEAVTEPTIIRNVTSNFTDEFTEVDFGDLSVFENGESGVIYVLDDNMEPYRKEGLPVAFIFSPTVRYSPEGSAELDKVYKVILKEEEYDIPLEGPFGVYPEGFYMCTAIVLLSK</sequence>
<dbReference type="PROSITE" id="PS51257">
    <property type="entry name" value="PROKAR_LIPOPROTEIN"/>
    <property type="match status" value="1"/>
</dbReference>
<proteinExistence type="predicted"/>
<comment type="caution">
    <text evidence="1">The sequence shown here is derived from an EMBL/GenBank/DDBJ whole genome shotgun (WGS) entry which is preliminary data.</text>
</comment>
<dbReference type="OrthoDB" id="836080at2"/>
<accession>A0A2S9JS87</accession>
<dbReference type="AlphaFoldDB" id="A0A2S9JS87"/>
<organism evidence="1 2">
    <name type="scientific">Sphingobacterium gobiense</name>
    <dbReference type="NCBI Taxonomy" id="1382456"/>
    <lineage>
        <taxon>Bacteria</taxon>
        <taxon>Pseudomonadati</taxon>
        <taxon>Bacteroidota</taxon>
        <taxon>Sphingobacteriia</taxon>
        <taxon>Sphingobacteriales</taxon>
        <taxon>Sphingobacteriaceae</taxon>
        <taxon>Sphingobacterium</taxon>
    </lineage>
</organism>
<evidence type="ECO:0000313" key="1">
    <source>
        <dbReference type="EMBL" id="PRD56113.1"/>
    </source>
</evidence>